<proteinExistence type="predicted"/>
<dbReference type="KEGG" id="ssan:NX02_18225"/>
<dbReference type="EMBL" id="CP006644">
    <property type="protein sequence ID" value="AHE55314.1"/>
    <property type="molecule type" value="Genomic_DNA"/>
</dbReference>
<dbReference type="Pfam" id="PF01266">
    <property type="entry name" value="DAO"/>
    <property type="match status" value="1"/>
</dbReference>
<dbReference type="PATRIC" id="fig|1123269.5.peg.3567"/>
<feature type="domain" description="FAD dependent oxidoreductase" evidence="2">
    <location>
        <begin position="10"/>
        <end position="373"/>
    </location>
</feature>
<dbReference type="HOGENOM" id="CLU_007884_4_3_5"/>
<dbReference type="AlphaFoldDB" id="W0ABK8"/>
<keyword evidence="1" id="KW-0560">Oxidoreductase</keyword>
<sequence>MMGDGTTNCDILIVGGGLVGCATAWHLTRMGLRVLLAERGHLNAGASGQNAGSLHFQIERRFLEQGEKAAADGARIVSLNRVAIDEWRGLEEMLGRPLDVVMHGGLMVAETEAELELLAFKVARENELGLSTQVLDGADLRHRAPCLAGGLAGAAWLADEGHANPRILVDAFAQGAHERGATIRTGTTLTALSMARDGTYRATLQMPAGECRVQTPRILLAAGHWVPHLAALLGLNVPLYAAPLMMSVTDRTEPVLPFLIQHVGRRLSMKQTEDGNILIGGGWPARLARRQDGRPDHDAPPIVEPANLRANLEVATRVMPALARRALLRTWTGTTCISADQLPIVGEVAAAPGLFVAAGGSLFTLGPVLARLLGPTIAEGSVPEELEMFTPRRFAHLDAFAVLP</sequence>
<dbReference type="Gene3D" id="3.50.50.60">
    <property type="entry name" value="FAD/NAD(P)-binding domain"/>
    <property type="match status" value="1"/>
</dbReference>
<evidence type="ECO:0000259" key="2">
    <source>
        <dbReference type="Pfam" id="PF01266"/>
    </source>
</evidence>
<protein>
    <submittedName>
        <fullName evidence="3">FAD-dependent oxidoreductase</fullName>
    </submittedName>
</protein>
<dbReference type="eggNOG" id="COG0665">
    <property type="taxonomic scope" value="Bacteria"/>
</dbReference>
<gene>
    <name evidence="3" type="ORF">NX02_18225</name>
</gene>
<evidence type="ECO:0000256" key="1">
    <source>
        <dbReference type="ARBA" id="ARBA00023002"/>
    </source>
</evidence>
<dbReference type="SUPFAM" id="SSF51905">
    <property type="entry name" value="FAD/NAD(P)-binding domain"/>
    <property type="match status" value="1"/>
</dbReference>
<reference evidence="3 4" key="1">
    <citation type="submission" date="2013-07" db="EMBL/GenBank/DDBJ databases">
        <title>Completed genome of Sphingomonas sanxanigenens NX02.</title>
        <authorList>
            <person name="Ma T."/>
            <person name="Huang H."/>
            <person name="Wu M."/>
            <person name="Li X."/>
            <person name="Li G."/>
        </authorList>
    </citation>
    <scope>NUCLEOTIDE SEQUENCE [LARGE SCALE GENOMIC DNA]</scope>
    <source>
        <strain evidence="3 4">NX02</strain>
    </source>
</reference>
<dbReference type="Proteomes" id="UP000018851">
    <property type="component" value="Chromosome"/>
</dbReference>
<dbReference type="Gene3D" id="3.30.9.10">
    <property type="entry name" value="D-Amino Acid Oxidase, subunit A, domain 2"/>
    <property type="match status" value="1"/>
</dbReference>
<dbReference type="GO" id="GO:0016491">
    <property type="term" value="F:oxidoreductase activity"/>
    <property type="evidence" value="ECO:0007669"/>
    <property type="project" value="UniProtKB-KW"/>
</dbReference>
<dbReference type="STRING" id="1123269.NX02_18225"/>
<dbReference type="InterPro" id="IPR036188">
    <property type="entry name" value="FAD/NAD-bd_sf"/>
</dbReference>
<accession>W0ABK8</accession>
<evidence type="ECO:0000313" key="3">
    <source>
        <dbReference type="EMBL" id="AHE55314.1"/>
    </source>
</evidence>
<dbReference type="PANTHER" id="PTHR13847:SF287">
    <property type="entry name" value="FAD-DEPENDENT OXIDOREDUCTASE DOMAIN-CONTAINING PROTEIN 1"/>
    <property type="match status" value="1"/>
</dbReference>
<name>W0ABK8_9SPHN</name>
<dbReference type="GO" id="GO:0005737">
    <property type="term" value="C:cytoplasm"/>
    <property type="evidence" value="ECO:0007669"/>
    <property type="project" value="TreeGrafter"/>
</dbReference>
<dbReference type="PANTHER" id="PTHR13847">
    <property type="entry name" value="SARCOSINE DEHYDROGENASE-RELATED"/>
    <property type="match status" value="1"/>
</dbReference>
<dbReference type="InterPro" id="IPR006076">
    <property type="entry name" value="FAD-dep_OxRdtase"/>
</dbReference>
<dbReference type="RefSeq" id="WP_025293493.1">
    <property type="nucleotide sequence ID" value="NZ_CP006644.1"/>
</dbReference>
<keyword evidence="4" id="KW-1185">Reference proteome</keyword>
<organism evidence="3 4">
    <name type="scientific">Sphingomonas sanxanigenens DSM 19645 = NX02</name>
    <dbReference type="NCBI Taxonomy" id="1123269"/>
    <lineage>
        <taxon>Bacteria</taxon>
        <taxon>Pseudomonadati</taxon>
        <taxon>Pseudomonadota</taxon>
        <taxon>Alphaproteobacteria</taxon>
        <taxon>Sphingomonadales</taxon>
        <taxon>Sphingomonadaceae</taxon>
        <taxon>Sphingomonas</taxon>
    </lineage>
</organism>
<evidence type="ECO:0000313" key="4">
    <source>
        <dbReference type="Proteomes" id="UP000018851"/>
    </source>
</evidence>